<feature type="transmembrane region" description="Helical" evidence="1">
    <location>
        <begin position="107"/>
        <end position="128"/>
    </location>
</feature>
<evidence type="ECO:0000313" key="3">
    <source>
        <dbReference type="EMBL" id="CAF0940761.1"/>
    </source>
</evidence>
<feature type="transmembrane region" description="Helical" evidence="1">
    <location>
        <begin position="73"/>
        <end position="95"/>
    </location>
</feature>
<keyword evidence="1" id="KW-0812">Transmembrane</keyword>
<dbReference type="Proteomes" id="UP000677228">
    <property type="component" value="Unassembled WGS sequence"/>
</dbReference>
<protein>
    <recommendedName>
        <fullName evidence="2">PTPRJ transmembrane domain-containing protein</fullName>
    </recommendedName>
</protein>
<gene>
    <name evidence="3" type="ORF">OVA965_LOCUS11626</name>
    <name evidence="4" type="ORF">TMI583_LOCUS11629</name>
</gene>
<evidence type="ECO:0000313" key="4">
    <source>
        <dbReference type="EMBL" id="CAF3715890.1"/>
    </source>
</evidence>
<reference evidence="4" key="1">
    <citation type="submission" date="2021-02" db="EMBL/GenBank/DDBJ databases">
        <authorList>
            <person name="Nowell W R."/>
        </authorList>
    </citation>
    <scope>NUCLEOTIDE SEQUENCE</scope>
</reference>
<name>A0A8S2IB13_9BILA</name>
<comment type="caution">
    <text evidence="4">The sequence shown here is derived from an EMBL/GenBank/DDBJ whole genome shotgun (WGS) entry which is preliminary data.</text>
</comment>
<keyword evidence="1" id="KW-1133">Transmembrane helix</keyword>
<dbReference type="AlphaFoldDB" id="A0A8S2IB13"/>
<evidence type="ECO:0000313" key="5">
    <source>
        <dbReference type="Proteomes" id="UP000682733"/>
    </source>
</evidence>
<dbReference type="Proteomes" id="UP000682733">
    <property type="component" value="Unassembled WGS sequence"/>
</dbReference>
<evidence type="ECO:0000259" key="2">
    <source>
        <dbReference type="Pfam" id="PF18861"/>
    </source>
</evidence>
<dbReference type="Pfam" id="PF18861">
    <property type="entry name" value="PTP_tm"/>
    <property type="match status" value="1"/>
</dbReference>
<keyword evidence="1" id="KW-0472">Membrane</keyword>
<proteinExistence type="predicted"/>
<organism evidence="4 5">
    <name type="scientific">Didymodactylos carnosus</name>
    <dbReference type="NCBI Taxonomy" id="1234261"/>
    <lineage>
        <taxon>Eukaryota</taxon>
        <taxon>Metazoa</taxon>
        <taxon>Spiralia</taxon>
        <taxon>Gnathifera</taxon>
        <taxon>Rotifera</taxon>
        <taxon>Eurotatoria</taxon>
        <taxon>Bdelloidea</taxon>
        <taxon>Philodinida</taxon>
        <taxon>Philodinidae</taxon>
        <taxon>Didymodactylos</taxon>
    </lineage>
</organism>
<accession>A0A8S2IB13</accession>
<feature type="domain" description="PTPRJ transmembrane" evidence="2">
    <location>
        <begin position="9"/>
        <end position="80"/>
    </location>
</feature>
<dbReference type="EMBL" id="CAJOBA010004536">
    <property type="protein sequence ID" value="CAF3715890.1"/>
    <property type="molecule type" value="Genomic_DNA"/>
</dbReference>
<evidence type="ECO:0000256" key="1">
    <source>
        <dbReference type="SAM" id="Phobius"/>
    </source>
</evidence>
<dbReference type="EMBL" id="CAJNOK010004532">
    <property type="protein sequence ID" value="CAF0940761.1"/>
    <property type="molecule type" value="Genomic_DNA"/>
</dbReference>
<dbReference type="InterPro" id="IPR041201">
    <property type="entry name" value="PTPRJ_TM"/>
</dbReference>
<sequence length="165" mass="18542">MNELLNATVELSGTYEQAQTNVSIDYLAIQFPLNNMRQQTYDSNGNFTVLLGNETNCSNETICNKQLKPDTKYIAVIGACITDLGCTHALSRIFITKPKPVGGKKSYTWVVIFPLLVIAVISVGLLYWKRKVIKEWFDHKKGSISNVEKTYVTMPYIITPKKSVS</sequence>